<evidence type="ECO:0000259" key="5">
    <source>
        <dbReference type="PROSITE" id="PS50110"/>
    </source>
</evidence>
<dbReference type="Proteomes" id="UP000620559">
    <property type="component" value="Unassembled WGS sequence"/>
</dbReference>
<dbReference type="SMART" id="SM00448">
    <property type="entry name" value="REC"/>
    <property type="match status" value="1"/>
</dbReference>
<proteinExistence type="predicted"/>
<dbReference type="AlphaFoldDB" id="A0A8J7EZQ9"/>
<dbReference type="PROSITE" id="PS50110">
    <property type="entry name" value="RESPONSE_REGULATORY"/>
    <property type="match status" value="1"/>
</dbReference>
<dbReference type="EMBL" id="JADEWL010000027">
    <property type="protein sequence ID" value="MBE9213201.1"/>
    <property type="molecule type" value="Genomic_DNA"/>
</dbReference>
<keyword evidence="2" id="KW-0238">DNA-binding</keyword>
<evidence type="ECO:0000259" key="4">
    <source>
        <dbReference type="PROSITE" id="PS50043"/>
    </source>
</evidence>
<feature type="domain" description="Response regulatory" evidence="5">
    <location>
        <begin position="7"/>
        <end position="123"/>
    </location>
</feature>
<dbReference type="InterPro" id="IPR001789">
    <property type="entry name" value="Sig_transdc_resp-reg_receiver"/>
</dbReference>
<accession>A0A8J7EZQ9</accession>
<dbReference type="PROSITE" id="PS00622">
    <property type="entry name" value="HTH_LUXR_1"/>
    <property type="match status" value="1"/>
</dbReference>
<comment type="caution">
    <text evidence="6">The sequence shown here is derived from an EMBL/GenBank/DDBJ whole genome shotgun (WGS) entry which is preliminary data.</text>
</comment>
<evidence type="ECO:0000256" key="1">
    <source>
        <dbReference type="ARBA" id="ARBA00022553"/>
    </source>
</evidence>
<dbReference type="CDD" id="cd06170">
    <property type="entry name" value="LuxR_C_like"/>
    <property type="match status" value="1"/>
</dbReference>
<evidence type="ECO:0000313" key="6">
    <source>
        <dbReference type="EMBL" id="MBE9213201.1"/>
    </source>
</evidence>
<protein>
    <submittedName>
        <fullName evidence="6">Response regulator transcription factor</fullName>
    </submittedName>
</protein>
<dbReference type="InterPro" id="IPR016032">
    <property type="entry name" value="Sig_transdc_resp-reg_C-effctor"/>
</dbReference>
<keyword evidence="1 3" id="KW-0597">Phosphoprotein</keyword>
<dbReference type="InterPro" id="IPR039420">
    <property type="entry name" value="WalR-like"/>
</dbReference>
<dbReference type="Gene3D" id="3.40.50.2300">
    <property type="match status" value="1"/>
</dbReference>
<dbReference type="Pfam" id="PF00072">
    <property type="entry name" value="Response_reg"/>
    <property type="match status" value="1"/>
</dbReference>
<dbReference type="InterPro" id="IPR011006">
    <property type="entry name" value="CheY-like_superfamily"/>
</dbReference>
<gene>
    <name evidence="6" type="ORF">IQ247_11035</name>
</gene>
<feature type="modified residue" description="4-aspartylphosphate" evidence="3">
    <location>
        <position position="58"/>
    </location>
</feature>
<dbReference type="SUPFAM" id="SSF52172">
    <property type="entry name" value="CheY-like"/>
    <property type="match status" value="1"/>
</dbReference>
<feature type="domain" description="HTH luxR-type" evidence="4">
    <location>
        <begin position="158"/>
        <end position="223"/>
    </location>
</feature>
<dbReference type="Pfam" id="PF00196">
    <property type="entry name" value="GerE"/>
    <property type="match status" value="1"/>
</dbReference>
<dbReference type="GO" id="GO:0003677">
    <property type="term" value="F:DNA binding"/>
    <property type="evidence" value="ECO:0007669"/>
    <property type="project" value="UniProtKB-KW"/>
</dbReference>
<organism evidence="6 7">
    <name type="scientific">Plectonema cf. radiosum LEGE 06105</name>
    <dbReference type="NCBI Taxonomy" id="945769"/>
    <lineage>
        <taxon>Bacteria</taxon>
        <taxon>Bacillati</taxon>
        <taxon>Cyanobacteriota</taxon>
        <taxon>Cyanophyceae</taxon>
        <taxon>Oscillatoriophycideae</taxon>
        <taxon>Oscillatoriales</taxon>
        <taxon>Microcoleaceae</taxon>
        <taxon>Plectonema</taxon>
    </lineage>
</organism>
<dbReference type="GO" id="GO:0000160">
    <property type="term" value="P:phosphorelay signal transduction system"/>
    <property type="evidence" value="ECO:0007669"/>
    <property type="project" value="InterPro"/>
</dbReference>
<dbReference type="RefSeq" id="WP_193919872.1">
    <property type="nucleotide sequence ID" value="NZ_JADEWL010000027.1"/>
</dbReference>
<dbReference type="CDD" id="cd17535">
    <property type="entry name" value="REC_NarL-like"/>
    <property type="match status" value="1"/>
</dbReference>
<keyword evidence="7" id="KW-1185">Reference proteome</keyword>
<evidence type="ECO:0000313" key="7">
    <source>
        <dbReference type="Proteomes" id="UP000620559"/>
    </source>
</evidence>
<dbReference type="InterPro" id="IPR000792">
    <property type="entry name" value="Tscrpt_reg_LuxR_C"/>
</dbReference>
<dbReference type="PRINTS" id="PR00038">
    <property type="entry name" value="HTHLUXR"/>
</dbReference>
<dbReference type="SMART" id="SM00421">
    <property type="entry name" value="HTH_LUXR"/>
    <property type="match status" value="1"/>
</dbReference>
<name>A0A8J7EZQ9_9CYAN</name>
<dbReference type="InterPro" id="IPR058245">
    <property type="entry name" value="NreC/VraR/RcsB-like_REC"/>
</dbReference>
<dbReference type="PANTHER" id="PTHR43214">
    <property type="entry name" value="TWO-COMPONENT RESPONSE REGULATOR"/>
    <property type="match status" value="1"/>
</dbReference>
<reference evidence="6" key="1">
    <citation type="submission" date="2020-10" db="EMBL/GenBank/DDBJ databases">
        <authorList>
            <person name="Castelo-Branco R."/>
            <person name="Eusebio N."/>
            <person name="Adriana R."/>
            <person name="Vieira A."/>
            <person name="Brugerolle De Fraissinette N."/>
            <person name="Rezende De Castro R."/>
            <person name="Schneider M.P."/>
            <person name="Vasconcelos V."/>
            <person name="Leao P.N."/>
        </authorList>
    </citation>
    <scope>NUCLEOTIDE SEQUENCE</scope>
    <source>
        <strain evidence="6">LEGE 06105</strain>
    </source>
</reference>
<dbReference type="GO" id="GO:0006355">
    <property type="term" value="P:regulation of DNA-templated transcription"/>
    <property type="evidence" value="ECO:0007669"/>
    <property type="project" value="InterPro"/>
</dbReference>
<evidence type="ECO:0000256" key="3">
    <source>
        <dbReference type="PROSITE-ProRule" id="PRU00169"/>
    </source>
</evidence>
<dbReference type="SUPFAM" id="SSF46894">
    <property type="entry name" value="C-terminal effector domain of the bipartite response regulators"/>
    <property type="match status" value="1"/>
</dbReference>
<sequence length="233" mass="25567">MKTEPIKILLVEDDELFRLGISTRLHQEEGLEIVTEAEDGETAIKLACQLPLDIVILDVGLPGIGGVEACSQIKERRPNLPILVLTSHSQKILITQLIQAKANGYCLKGIPAENLILAIRSVACGASWWDSTATVEIQTTFQASQSNSNFISNSTNTSSSENNTLTKREREILTLLVAGKSNQEIAENLFITSGTVRVHIHAILQKLEVRDRTQAAIVAIQQGLINSQYIEQK</sequence>
<dbReference type="PROSITE" id="PS50043">
    <property type="entry name" value="HTH_LUXR_2"/>
    <property type="match status" value="1"/>
</dbReference>
<evidence type="ECO:0000256" key="2">
    <source>
        <dbReference type="ARBA" id="ARBA00023125"/>
    </source>
</evidence>